<dbReference type="CDD" id="cd02947">
    <property type="entry name" value="TRX_family"/>
    <property type="match status" value="1"/>
</dbReference>
<evidence type="ECO:0000313" key="4">
    <source>
        <dbReference type="Proteomes" id="UP000002593"/>
    </source>
</evidence>
<dbReference type="eggNOG" id="arCOG01972">
    <property type="taxonomic scope" value="Archaea"/>
</dbReference>
<dbReference type="EnsemblBacteria" id="ABM80555">
    <property type="protein sequence ID" value="ABM80555"/>
    <property type="gene ID" value="Hbut_0700"/>
</dbReference>
<proteinExistence type="predicted"/>
<keyword evidence="4" id="KW-1185">Reference proteome</keyword>
<dbReference type="SUPFAM" id="SSF52833">
    <property type="entry name" value="Thioredoxin-like"/>
    <property type="match status" value="1"/>
</dbReference>
<feature type="domain" description="Thioredoxin" evidence="2">
    <location>
        <begin position="17"/>
        <end position="145"/>
    </location>
</feature>
<evidence type="ECO:0000259" key="2">
    <source>
        <dbReference type="PROSITE" id="PS51352"/>
    </source>
</evidence>
<sequence length="147" mass="16522">MAEEDRELEEILENLARRIAQQRVSQSAEAVEAREPVTYITSYGLFREIICRNPLVVAIFTSPTCPACSVYKPIFYRYAAETSKKLGRRIVFAEVDVYYAPEAAYEAGVMATPTTVIFKKCRPVDGFTGIADEETLHQIVLQHIAKG</sequence>
<dbReference type="InterPro" id="IPR017937">
    <property type="entry name" value="Thioredoxin_CS"/>
</dbReference>
<dbReference type="Gene3D" id="3.40.30.10">
    <property type="entry name" value="Glutaredoxin"/>
    <property type="match status" value="1"/>
</dbReference>
<dbReference type="PROSITE" id="PS00194">
    <property type="entry name" value="THIOREDOXIN_1"/>
    <property type="match status" value="1"/>
</dbReference>
<keyword evidence="1" id="KW-1015">Disulfide bond</keyword>
<dbReference type="InterPro" id="IPR036249">
    <property type="entry name" value="Thioredoxin-like_sf"/>
</dbReference>
<dbReference type="KEGG" id="hbu:Hbut_0700"/>
<dbReference type="OrthoDB" id="18010at2157"/>
<name>A2BKP4_HYPBU</name>
<dbReference type="InterPro" id="IPR013766">
    <property type="entry name" value="Thioredoxin_domain"/>
</dbReference>
<dbReference type="PANTHER" id="PTHR46115">
    <property type="entry name" value="THIOREDOXIN-LIKE PROTEIN 1"/>
    <property type="match status" value="1"/>
</dbReference>
<dbReference type="HOGENOM" id="CLU_1763846_0_0_2"/>
<dbReference type="Pfam" id="PF00085">
    <property type="entry name" value="Thioredoxin"/>
    <property type="match status" value="1"/>
</dbReference>
<dbReference type="EMBL" id="CP000493">
    <property type="protein sequence ID" value="ABM80555.1"/>
    <property type="molecule type" value="Genomic_DNA"/>
</dbReference>
<dbReference type="Proteomes" id="UP000002593">
    <property type="component" value="Chromosome"/>
</dbReference>
<dbReference type="PROSITE" id="PS51352">
    <property type="entry name" value="THIOREDOXIN_2"/>
    <property type="match status" value="1"/>
</dbReference>
<organism evidence="3 4">
    <name type="scientific">Hyperthermus butylicus (strain DSM 5456 / JCM 9403 / PLM1-5)</name>
    <dbReference type="NCBI Taxonomy" id="415426"/>
    <lineage>
        <taxon>Archaea</taxon>
        <taxon>Thermoproteota</taxon>
        <taxon>Thermoprotei</taxon>
        <taxon>Desulfurococcales</taxon>
        <taxon>Pyrodictiaceae</taxon>
        <taxon>Hyperthermus</taxon>
    </lineage>
</organism>
<reference evidence="3 4" key="1">
    <citation type="journal article" date="2007" name="Archaea">
        <title>The genome of Hyperthermus butylicus: a sulfur-reducing, peptide fermenting, neutrophilic Crenarchaeote growing up to 108 degrees C.</title>
        <authorList>
            <person name="Brugger K."/>
            <person name="Chen L."/>
            <person name="Stark M."/>
            <person name="Zibat A."/>
            <person name="Redder P."/>
            <person name="Ruepp A."/>
            <person name="Awayez M."/>
            <person name="She Q."/>
            <person name="Garrett R.A."/>
            <person name="Klenk H.P."/>
        </authorList>
    </citation>
    <scope>NUCLEOTIDE SEQUENCE [LARGE SCALE GENOMIC DNA]</scope>
    <source>
        <strain evidence="4">DSM 5456 / JCM 9403 / PLM1-5</strain>
    </source>
</reference>
<dbReference type="STRING" id="415426.Hbut_0700"/>
<evidence type="ECO:0000256" key="1">
    <source>
        <dbReference type="ARBA" id="ARBA00023157"/>
    </source>
</evidence>
<accession>A2BKP4</accession>
<dbReference type="RefSeq" id="WP_011821873.1">
    <property type="nucleotide sequence ID" value="NC_008818.1"/>
</dbReference>
<evidence type="ECO:0000313" key="3">
    <source>
        <dbReference type="EMBL" id="ABM80555.1"/>
    </source>
</evidence>
<dbReference type="GeneID" id="4782487"/>
<dbReference type="AlphaFoldDB" id="A2BKP4"/>
<gene>
    <name evidence="3" type="ordered locus">Hbut_0700</name>
</gene>
<protein>
    <submittedName>
        <fullName evidence="3">Thioredoxin</fullName>
    </submittedName>
</protein>